<dbReference type="Proteomes" id="UP000185936">
    <property type="component" value="Unassembled WGS sequence"/>
</dbReference>
<dbReference type="OrthoDB" id="161952at2157"/>
<dbReference type="EMBL" id="FTNR01000005">
    <property type="protein sequence ID" value="SIR91380.1"/>
    <property type="molecule type" value="Genomic_DNA"/>
</dbReference>
<dbReference type="AlphaFoldDB" id="A0A1N7ETG6"/>
<organism evidence="2 3">
    <name type="scientific">Natronorubrum thiooxidans</name>
    <dbReference type="NCBI Taxonomy" id="308853"/>
    <lineage>
        <taxon>Archaea</taxon>
        <taxon>Methanobacteriati</taxon>
        <taxon>Methanobacteriota</taxon>
        <taxon>Stenosarchaea group</taxon>
        <taxon>Halobacteria</taxon>
        <taxon>Halobacteriales</taxon>
        <taxon>Natrialbaceae</taxon>
        <taxon>Natronorubrum</taxon>
    </lineage>
</organism>
<keyword evidence="3" id="KW-1185">Reference proteome</keyword>
<gene>
    <name evidence="2" type="ORF">SAMN05421752_10542</name>
</gene>
<evidence type="ECO:0000313" key="3">
    <source>
        <dbReference type="Proteomes" id="UP000185936"/>
    </source>
</evidence>
<name>A0A1N7ETG6_9EURY</name>
<accession>A0A1N7ETG6</accession>
<proteinExistence type="predicted"/>
<evidence type="ECO:0000256" key="1">
    <source>
        <dbReference type="SAM" id="MobiDB-lite"/>
    </source>
</evidence>
<feature type="compositionally biased region" description="Basic and acidic residues" evidence="1">
    <location>
        <begin position="7"/>
        <end position="16"/>
    </location>
</feature>
<feature type="region of interest" description="Disordered" evidence="1">
    <location>
        <begin position="1"/>
        <end position="20"/>
    </location>
</feature>
<dbReference type="RefSeq" id="WP_076608748.1">
    <property type="nucleotide sequence ID" value="NZ_FTNR01000005.1"/>
</dbReference>
<sequence>MTSPAAERLDNSETRTLELPTTAATQRALHEATGHLYDELAIARERSEAGADLSDDLFDELETLYVATAEESATDIELTYRLEDDDETQ</sequence>
<reference evidence="3" key="1">
    <citation type="submission" date="2017-01" db="EMBL/GenBank/DDBJ databases">
        <authorList>
            <person name="Varghese N."/>
            <person name="Submissions S."/>
        </authorList>
    </citation>
    <scope>NUCLEOTIDE SEQUENCE [LARGE SCALE GENOMIC DNA]</scope>
    <source>
        <strain evidence="3">type strain: HArc-</strain>
    </source>
</reference>
<evidence type="ECO:0000313" key="2">
    <source>
        <dbReference type="EMBL" id="SIR91380.1"/>
    </source>
</evidence>
<protein>
    <submittedName>
        <fullName evidence="2">Uncharacterized protein</fullName>
    </submittedName>
</protein>